<organism evidence="1">
    <name type="scientific">viral metagenome</name>
    <dbReference type="NCBI Taxonomy" id="1070528"/>
    <lineage>
        <taxon>unclassified sequences</taxon>
        <taxon>metagenomes</taxon>
        <taxon>organismal metagenomes</taxon>
    </lineage>
</organism>
<accession>A0A6C0AI28</accession>
<dbReference type="AlphaFoldDB" id="A0A6C0AI28"/>
<proteinExistence type="predicted"/>
<dbReference type="SUPFAM" id="SSF143990">
    <property type="entry name" value="YbiA-like"/>
    <property type="match status" value="1"/>
</dbReference>
<dbReference type="InterPro" id="IPR037238">
    <property type="entry name" value="YbiA-like_sf"/>
</dbReference>
<name>A0A6C0AI28_9ZZZZ</name>
<sequence>MDIYHPSLLTRRVTIPMIKMGGSIQHVILESLSELEGKCGEEGYIKRGSIQLFNYSCGMIKGPNVMIQVVFHCEVSNPVPGQEFECIVEHNTRAGIKARLSTRDDSPFIVFLARDHHYMIPQFSDIKEKEHIRVKVLGQRFEINDPKISVIATLIDVEKPEPVSESESEDFEGGATDVLVLSDSTKKPGKGPDEQASKKYKALTKHLDWRKRLSLSDVAVFSCEHFKGAKWKTLEHFKHACIVHKHDPVLALTFSMDGKNGDSTHLETKYKHIVTKPDPSLDDAMYIAAVAQFEQHPSKMKILKDTAPAKLMCPVHGHLTYYEKLRDKK</sequence>
<evidence type="ECO:0000313" key="1">
    <source>
        <dbReference type="EMBL" id="QHS79001.1"/>
    </source>
</evidence>
<protein>
    <recommendedName>
        <fullName evidence="2">S1 motif domain-containing protein</fullName>
    </recommendedName>
</protein>
<dbReference type="EMBL" id="MN740625">
    <property type="protein sequence ID" value="QHS79001.1"/>
    <property type="molecule type" value="Genomic_DNA"/>
</dbReference>
<evidence type="ECO:0008006" key="2">
    <source>
        <dbReference type="Google" id="ProtNLM"/>
    </source>
</evidence>
<reference evidence="1" key="1">
    <citation type="journal article" date="2020" name="Nature">
        <title>Giant virus diversity and host interactions through global metagenomics.</title>
        <authorList>
            <person name="Schulz F."/>
            <person name="Roux S."/>
            <person name="Paez-Espino D."/>
            <person name="Jungbluth S."/>
            <person name="Walsh D.A."/>
            <person name="Denef V.J."/>
            <person name="McMahon K.D."/>
            <person name="Konstantinidis K.T."/>
            <person name="Eloe-Fadrosh E.A."/>
            <person name="Kyrpides N.C."/>
            <person name="Woyke T."/>
        </authorList>
    </citation>
    <scope>NUCLEOTIDE SEQUENCE</scope>
    <source>
        <strain evidence="1">GVMAG-S-1035118-87</strain>
    </source>
</reference>